<dbReference type="InterPro" id="IPR036388">
    <property type="entry name" value="WH-like_DNA-bd_sf"/>
</dbReference>
<dbReference type="RefSeq" id="WP_159392497.1">
    <property type="nucleotide sequence ID" value="NZ_CP018047.1"/>
</dbReference>
<evidence type="ECO:0000256" key="2">
    <source>
        <dbReference type="ARBA" id="ARBA00023125"/>
    </source>
</evidence>
<evidence type="ECO:0000256" key="1">
    <source>
        <dbReference type="ARBA" id="ARBA00023015"/>
    </source>
</evidence>
<dbReference type="InterPro" id="IPR036390">
    <property type="entry name" value="WH_DNA-bd_sf"/>
</dbReference>
<dbReference type="AlphaFoldDB" id="A0A1U9QX57"/>
<protein>
    <recommendedName>
        <fullName evidence="5">HTH gntR-type domain-containing protein</fullName>
    </recommendedName>
</protein>
<feature type="region of interest" description="Disordered" evidence="4">
    <location>
        <begin position="1"/>
        <end position="45"/>
    </location>
</feature>
<dbReference type="SMART" id="SM00345">
    <property type="entry name" value="HTH_GNTR"/>
    <property type="match status" value="1"/>
</dbReference>
<keyword evidence="2" id="KW-0238">DNA-binding</keyword>
<keyword evidence="1" id="KW-0805">Transcription regulation</keyword>
<evidence type="ECO:0000259" key="5">
    <source>
        <dbReference type="PROSITE" id="PS50949"/>
    </source>
</evidence>
<dbReference type="Pfam" id="PF00392">
    <property type="entry name" value="GntR"/>
    <property type="match status" value="1"/>
</dbReference>
<evidence type="ECO:0000313" key="6">
    <source>
        <dbReference type="EMBL" id="AQU68832.1"/>
    </source>
</evidence>
<dbReference type="SUPFAM" id="SSF48008">
    <property type="entry name" value="GntR ligand-binding domain-like"/>
    <property type="match status" value="1"/>
</dbReference>
<dbReference type="GO" id="GO:0003677">
    <property type="term" value="F:DNA binding"/>
    <property type="evidence" value="ECO:0007669"/>
    <property type="project" value="UniProtKB-KW"/>
</dbReference>
<evidence type="ECO:0000256" key="4">
    <source>
        <dbReference type="SAM" id="MobiDB-lite"/>
    </source>
</evidence>
<dbReference type="KEGG" id="snw:BBN63_24180"/>
<dbReference type="SMART" id="SM00895">
    <property type="entry name" value="FCD"/>
    <property type="match status" value="1"/>
</dbReference>
<dbReference type="PANTHER" id="PTHR43537:SF24">
    <property type="entry name" value="GLUCONATE OPERON TRANSCRIPTIONAL REPRESSOR"/>
    <property type="match status" value="1"/>
</dbReference>
<dbReference type="Proteomes" id="UP000189677">
    <property type="component" value="Chromosome"/>
</dbReference>
<dbReference type="OrthoDB" id="5182935at2"/>
<keyword evidence="3" id="KW-0804">Transcription</keyword>
<evidence type="ECO:0000256" key="3">
    <source>
        <dbReference type="ARBA" id="ARBA00023163"/>
    </source>
</evidence>
<evidence type="ECO:0000313" key="7">
    <source>
        <dbReference type="Proteomes" id="UP000189677"/>
    </source>
</evidence>
<organism evidence="6 7">
    <name type="scientific">Streptomyces niveus</name>
    <name type="common">Streptomyces spheroides</name>
    <dbReference type="NCBI Taxonomy" id="193462"/>
    <lineage>
        <taxon>Bacteria</taxon>
        <taxon>Bacillati</taxon>
        <taxon>Actinomycetota</taxon>
        <taxon>Actinomycetes</taxon>
        <taxon>Kitasatosporales</taxon>
        <taxon>Streptomycetaceae</taxon>
        <taxon>Streptomyces</taxon>
    </lineage>
</organism>
<dbReference type="CDD" id="cd07377">
    <property type="entry name" value="WHTH_GntR"/>
    <property type="match status" value="1"/>
</dbReference>
<dbReference type="InterPro" id="IPR011711">
    <property type="entry name" value="GntR_C"/>
</dbReference>
<keyword evidence="7" id="KW-1185">Reference proteome</keyword>
<sequence length="259" mass="28814">MPPQSRRTKTSTTDGVVPKGVARTVPKPAKSAAKSSAKAPTKRDRIATELRRMISEGELPRGSRIQQDVLAAMFDTSITPVREALRLLEAEGVLVGEPHKGVRVADADYEQVKTVYLLRRLVEPYAMQRAARRLSPLDIDLAERLVTDMEQAAEEGDRARLNAANYQFHFLFYAKCGNEGLAAEIEQLWQKFPWDVLQVLHDRADETSNEHRSMLAAARLGDGDALAKATEWHLSRSFLALGKHLTGRAVADPFDVDND</sequence>
<dbReference type="InterPro" id="IPR000524">
    <property type="entry name" value="Tscrpt_reg_HTH_GntR"/>
</dbReference>
<dbReference type="Pfam" id="PF07729">
    <property type="entry name" value="FCD"/>
    <property type="match status" value="1"/>
</dbReference>
<dbReference type="GO" id="GO:0003700">
    <property type="term" value="F:DNA-binding transcription factor activity"/>
    <property type="evidence" value="ECO:0007669"/>
    <property type="project" value="InterPro"/>
</dbReference>
<dbReference type="PANTHER" id="PTHR43537">
    <property type="entry name" value="TRANSCRIPTIONAL REGULATOR, GNTR FAMILY"/>
    <property type="match status" value="1"/>
</dbReference>
<feature type="domain" description="HTH gntR-type" evidence="5">
    <location>
        <begin position="40"/>
        <end position="107"/>
    </location>
</feature>
<dbReference type="EMBL" id="CP018047">
    <property type="protein sequence ID" value="AQU68832.1"/>
    <property type="molecule type" value="Genomic_DNA"/>
</dbReference>
<reference evidence="6 7" key="1">
    <citation type="submission" date="2016-11" db="EMBL/GenBank/DDBJ databases">
        <title>Complete genome sequence of Streptomyces niveus SCSIO 3406.</title>
        <authorList>
            <person name="Zhu Q."/>
            <person name="Cheng W."/>
            <person name="Song Y."/>
            <person name="Li Q."/>
            <person name="Ju J."/>
        </authorList>
    </citation>
    <scope>NUCLEOTIDE SEQUENCE [LARGE SCALE GENOMIC DNA]</scope>
    <source>
        <strain evidence="6 7">SCSIO 3406</strain>
    </source>
</reference>
<feature type="compositionally biased region" description="Low complexity" evidence="4">
    <location>
        <begin position="26"/>
        <end position="39"/>
    </location>
</feature>
<dbReference type="Gene3D" id="1.10.10.10">
    <property type="entry name" value="Winged helix-like DNA-binding domain superfamily/Winged helix DNA-binding domain"/>
    <property type="match status" value="1"/>
</dbReference>
<name>A0A1U9QX57_STRNV</name>
<accession>A0A1U9QX57</accession>
<dbReference type="PROSITE" id="PS50949">
    <property type="entry name" value="HTH_GNTR"/>
    <property type="match status" value="1"/>
</dbReference>
<gene>
    <name evidence="6" type="ORF">BBN63_24180</name>
</gene>
<dbReference type="InterPro" id="IPR008920">
    <property type="entry name" value="TF_FadR/GntR_C"/>
</dbReference>
<proteinExistence type="predicted"/>
<dbReference type="SUPFAM" id="SSF46785">
    <property type="entry name" value="Winged helix' DNA-binding domain"/>
    <property type="match status" value="1"/>
</dbReference>
<dbReference type="Gene3D" id="1.20.120.530">
    <property type="entry name" value="GntR ligand-binding domain-like"/>
    <property type="match status" value="1"/>
</dbReference>